<dbReference type="AlphaFoldDB" id="A0AAE0BCF0"/>
<dbReference type="GO" id="GO:0016747">
    <property type="term" value="F:acyltransferase activity, transferring groups other than amino-acyl groups"/>
    <property type="evidence" value="ECO:0007669"/>
    <property type="project" value="InterPro"/>
</dbReference>
<dbReference type="PANTHER" id="PTHR47025">
    <property type="entry name" value="AUTOIMMUNE REGULATOR"/>
    <property type="match status" value="1"/>
</dbReference>
<dbReference type="GO" id="GO:0042393">
    <property type="term" value="F:histone binding"/>
    <property type="evidence" value="ECO:0007669"/>
    <property type="project" value="TreeGrafter"/>
</dbReference>
<dbReference type="Proteomes" id="UP001190700">
    <property type="component" value="Unassembled WGS sequence"/>
</dbReference>
<dbReference type="InterPro" id="IPR000182">
    <property type="entry name" value="GNAT_dom"/>
</dbReference>
<dbReference type="CDD" id="cd04301">
    <property type="entry name" value="NAT_SF"/>
    <property type="match status" value="1"/>
</dbReference>
<dbReference type="SUPFAM" id="SSF55729">
    <property type="entry name" value="Acyl-CoA N-acyltransferases (Nat)"/>
    <property type="match status" value="1"/>
</dbReference>
<dbReference type="GO" id="GO:0005634">
    <property type="term" value="C:nucleus"/>
    <property type="evidence" value="ECO:0007669"/>
    <property type="project" value="TreeGrafter"/>
</dbReference>
<evidence type="ECO:0000313" key="3">
    <source>
        <dbReference type="Proteomes" id="UP001190700"/>
    </source>
</evidence>
<reference evidence="2 3" key="1">
    <citation type="journal article" date="2015" name="Genome Biol. Evol.">
        <title>Comparative Genomics of a Bacterivorous Green Alga Reveals Evolutionary Causalities and Consequences of Phago-Mixotrophic Mode of Nutrition.</title>
        <authorList>
            <person name="Burns J.A."/>
            <person name="Paasch A."/>
            <person name="Narechania A."/>
            <person name="Kim E."/>
        </authorList>
    </citation>
    <scope>NUCLEOTIDE SEQUENCE [LARGE SCALE GENOMIC DNA]</scope>
    <source>
        <strain evidence="2 3">PLY_AMNH</strain>
    </source>
</reference>
<dbReference type="InterPro" id="IPR016181">
    <property type="entry name" value="Acyl_CoA_acyltransferase"/>
</dbReference>
<dbReference type="InterPro" id="IPR056511">
    <property type="entry name" value="IDM1_C"/>
</dbReference>
<dbReference type="GO" id="GO:0003682">
    <property type="term" value="F:chromatin binding"/>
    <property type="evidence" value="ECO:0007669"/>
    <property type="project" value="TreeGrafter"/>
</dbReference>
<dbReference type="EMBL" id="LGRX02035756">
    <property type="protein sequence ID" value="KAK3233300.1"/>
    <property type="molecule type" value="Genomic_DNA"/>
</dbReference>
<evidence type="ECO:0000313" key="2">
    <source>
        <dbReference type="EMBL" id="KAK3233300.1"/>
    </source>
</evidence>
<dbReference type="Gene3D" id="3.40.630.30">
    <property type="match status" value="1"/>
</dbReference>
<protein>
    <recommendedName>
        <fullName evidence="1">N-acetyltransferase domain-containing protein</fullName>
    </recommendedName>
</protein>
<dbReference type="GO" id="GO:0000977">
    <property type="term" value="F:RNA polymerase II transcription regulatory region sequence-specific DNA binding"/>
    <property type="evidence" value="ECO:0007669"/>
    <property type="project" value="TreeGrafter"/>
</dbReference>
<comment type="caution">
    <text evidence="2">The sequence shown here is derived from an EMBL/GenBank/DDBJ whole genome shotgun (WGS) entry which is preliminary data.</text>
</comment>
<dbReference type="PROSITE" id="PS51186">
    <property type="entry name" value="GNAT"/>
    <property type="match status" value="1"/>
</dbReference>
<gene>
    <name evidence="2" type="ORF">CYMTET_56399</name>
</gene>
<proteinExistence type="predicted"/>
<organism evidence="2 3">
    <name type="scientific">Cymbomonas tetramitiformis</name>
    <dbReference type="NCBI Taxonomy" id="36881"/>
    <lineage>
        <taxon>Eukaryota</taxon>
        <taxon>Viridiplantae</taxon>
        <taxon>Chlorophyta</taxon>
        <taxon>Pyramimonadophyceae</taxon>
        <taxon>Pyramimonadales</taxon>
        <taxon>Pyramimonadaceae</taxon>
        <taxon>Cymbomonas</taxon>
    </lineage>
</organism>
<feature type="domain" description="N-acetyltransferase" evidence="1">
    <location>
        <begin position="124"/>
        <end position="270"/>
    </location>
</feature>
<dbReference type="Pfam" id="PF23209">
    <property type="entry name" value="IDM1_C"/>
    <property type="match status" value="1"/>
</dbReference>
<accession>A0AAE0BCF0</accession>
<keyword evidence="3" id="KW-1185">Reference proteome</keyword>
<sequence length="274" mass="31155">MMLRPGCVYCQLRRGSTYFGPKMFLVCGSCGVYEAHIECIESADPNDKWDQSRVDAGDDWICTHSCESVTKMLAPGGSILSRGRTMLDEDTCYSMEILKADGDSASSNRTSREPIDTTLKIFRSCFDPLIMEDGRDMLELVCRSHVNSDDPTDPYDFSGFRLAVLRKGSHIVSTLAFRTFGDKFVEIPLVATKQGYRREGNCRRLIQKAEELFQELHIQFIVLPSIPSLYDMWKNHFNLTKMEPKDISLIENHVVTPDENSAVMMMKDLRPLIL</sequence>
<dbReference type="GO" id="GO:0045944">
    <property type="term" value="P:positive regulation of transcription by RNA polymerase II"/>
    <property type="evidence" value="ECO:0007669"/>
    <property type="project" value="TreeGrafter"/>
</dbReference>
<name>A0AAE0BCF0_9CHLO</name>
<evidence type="ECO:0000259" key="1">
    <source>
        <dbReference type="PROSITE" id="PS51186"/>
    </source>
</evidence>
<dbReference type="PANTHER" id="PTHR47025:SF2">
    <property type="entry name" value="AUTOIMMUNE REGULATOR"/>
    <property type="match status" value="1"/>
</dbReference>